<gene>
    <name evidence="1" type="ORF">TNCV_140481</name>
</gene>
<accession>A0A8X6V4R5</accession>
<proteinExistence type="predicted"/>
<protein>
    <submittedName>
        <fullName evidence="1">Uncharacterized protein</fullName>
    </submittedName>
</protein>
<dbReference type="EMBL" id="BMAU01021171">
    <property type="protein sequence ID" value="GFX93104.1"/>
    <property type="molecule type" value="Genomic_DNA"/>
</dbReference>
<name>A0A8X6V4R5_TRICX</name>
<reference evidence="1" key="1">
    <citation type="submission" date="2020-08" db="EMBL/GenBank/DDBJ databases">
        <title>Multicomponent nature underlies the extraordinary mechanical properties of spider dragline silk.</title>
        <authorList>
            <person name="Kono N."/>
            <person name="Nakamura H."/>
            <person name="Mori M."/>
            <person name="Yoshida Y."/>
            <person name="Ohtoshi R."/>
            <person name="Malay A.D."/>
            <person name="Moran D.A.P."/>
            <person name="Tomita M."/>
            <person name="Numata K."/>
            <person name="Arakawa K."/>
        </authorList>
    </citation>
    <scope>NUCLEOTIDE SEQUENCE</scope>
</reference>
<keyword evidence="2" id="KW-1185">Reference proteome</keyword>
<evidence type="ECO:0000313" key="1">
    <source>
        <dbReference type="EMBL" id="GFX93104.1"/>
    </source>
</evidence>
<evidence type="ECO:0000313" key="2">
    <source>
        <dbReference type="Proteomes" id="UP000887159"/>
    </source>
</evidence>
<dbReference type="AlphaFoldDB" id="A0A8X6V4R5"/>
<organism evidence="1 2">
    <name type="scientific">Trichonephila clavipes</name>
    <name type="common">Golden silk orbweaver</name>
    <name type="synonym">Nephila clavipes</name>
    <dbReference type="NCBI Taxonomy" id="2585209"/>
    <lineage>
        <taxon>Eukaryota</taxon>
        <taxon>Metazoa</taxon>
        <taxon>Ecdysozoa</taxon>
        <taxon>Arthropoda</taxon>
        <taxon>Chelicerata</taxon>
        <taxon>Arachnida</taxon>
        <taxon>Araneae</taxon>
        <taxon>Araneomorphae</taxon>
        <taxon>Entelegynae</taxon>
        <taxon>Araneoidea</taxon>
        <taxon>Nephilidae</taxon>
        <taxon>Trichonephila</taxon>
    </lineage>
</organism>
<comment type="caution">
    <text evidence="1">The sequence shown here is derived from an EMBL/GenBank/DDBJ whole genome shotgun (WGS) entry which is preliminary data.</text>
</comment>
<sequence length="155" mass="17807">MAGINPENDKEKNIASRIKKGPYDCTQNGISAKQYHAGHCACRMLNSQRPDWIGHSFLTSKLSKFESFKKTLQDIIGHDMNRDSLEQTVSYLLSAIDVVWHQFLYATINGLIDKKLRWIEACMFVLGGRSKKDPQSFVVYLEDIIRDRLVRSRVT</sequence>
<dbReference type="Proteomes" id="UP000887159">
    <property type="component" value="Unassembled WGS sequence"/>
</dbReference>